<evidence type="ECO:0000313" key="10">
    <source>
        <dbReference type="Proteomes" id="UP001447188"/>
    </source>
</evidence>
<sequence>MSRVQLLNSARKALEKKGHLNAFISLKPIEEMFEEARLADLRVADQNEKSRIDGRLIAIKDNICTTGFPTTCASEMLRNYVSPYEATVVQNLRKAGAIIMGKTNMDEFGMGSHSIHSIFGAVSQPGPVGPSALSAGGSSGGSAVAVAASMCYAALGTDTGGSIRLPASYCGIVGFKPSYGMLSRWGVVAYANSLDTVGIMAQGVGRTRLVFEAINSHDPNDPTSLIPGTRERLLDRLGKNKKSKSLRIGIPQEYNIEELTPPVRTTWANMILHLQNRGHRVLPISLPHTRHALSAYYVLAPAEASSNLAKYDGVRYGHREEKDRSDNEEILFAPTRKSGLGSEVQRRIIMGAYALSSEAIDNYFIQAQKVRRLVRKDFDDVFIQPNWLVTDKDHSRESRIGGVDVIMAPTALSTAPLLDDVKSEGSPLDSYVNDVLTVPASLAGIPAISVPVMAKTEDGEWSLPVGIQIMAQYGDEATMFKAAGIFEEEGIWNV</sequence>
<reference evidence="9 10" key="1">
    <citation type="submission" date="2024-02" db="EMBL/GenBank/DDBJ databases">
        <title>Discinaceae phylogenomics.</title>
        <authorList>
            <person name="Dirks A.C."/>
            <person name="James T.Y."/>
        </authorList>
    </citation>
    <scope>NUCLEOTIDE SEQUENCE [LARGE SCALE GENOMIC DNA]</scope>
    <source>
        <strain evidence="9 10">ACD0624</strain>
    </source>
</reference>
<dbReference type="InterPro" id="IPR004412">
    <property type="entry name" value="GatA"/>
</dbReference>
<evidence type="ECO:0000256" key="7">
    <source>
        <dbReference type="HAMAP-Rule" id="MF_03150"/>
    </source>
</evidence>
<dbReference type="EC" id="6.3.5.7" evidence="7"/>
<dbReference type="EMBL" id="JBBBZM010000121">
    <property type="protein sequence ID" value="KAL0633564.1"/>
    <property type="molecule type" value="Genomic_DNA"/>
</dbReference>
<comment type="caution">
    <text evidence="9">The sequence shown here is derived from an EMBL/GenBank/DDBJ whole genome shotgun (WGS) entry which is preliminary data.</text>
</comment>
<feature type="active site" description="Charge relay system" evidence="7">
    <location>
        <position position="138"/>
    </location>
</feature>
<evidence type="ECO:0000256" key="5">
    <source>
        <dbReference type="ARBA" id="ARBA00022917"/>
    </source>
</evidence>
<proteinExistence type="inferred from homology"/>
<gene>
    <name evidence="9" type="primary">HER2</name>
    <name evidence="9" type="ORF">Q9L58_007524</name>
</gene>
<evidence type="ECO:0000259" key="8">
    <source>
        <dbReference type="Pfam" id="PF01425"/>
    </source>
</evidence>
<feature type="active site" description="Charge relay system" evidence="7">
    <location>
        <position position="60"/>
    </location>
</feature>
<evidence type="ECO:0000256" key="2">
    <source>
        <dbReference type="ARBA" id="ARBA00022598"/>
    </source>
</evidence>
<keyword evidence="10" id="KW-1185">Reference proteome</keyword>
<comment type="subunit">
    <text evidence="7">Subunit of the heterotrimeric GatCAB amidotransferase (AdT) complex, composed of A, B and C subunits.</text>
</comment>
<evidence type="ECO:0000256" key="4">
    <source>
        <dbReference type="ARBA" id="ARBA00022840"/>
    </source>
</evidence>
<organism evidence="9 10">
    <name type="scientific">Discina gigas</name>
    <dbReference type="NCBI Taxonomy" id="1032678"/>
    <lineage>
        <taxon>Eukaryota</taxon>
        <taxon>Fungi</taxon>
        <taxon>Dikarya</taxon>
        <taxon>Ascomycota</taxon>
        <taxon>Pezizomycotina</taxon>
        <taxon>Pezizomycetes</taxon>
        <taxon>Pezizales</taxon>
        <taxon>Discinaceae</taxon>
        <taxon>Discina</taxon>
    </lineage>
</organism>
<protein>
    <recommendedName>
        <fullName evidence="7">Glutamyl-tRNA(Gln) amidotransferase subunit A, mitochondrial</fullName>
        <shortName evidence="7">Glu-AdT subunit A</shortName>
        <ecNumber evidence="7">6.3.5.7</ecNumber>
    </recommendedName>
</protein>
<dbReference type="InterPro" id="IPR000120">
    <property type="entry name" value="Amidase"/>
</dbReference>
<keyword evidence="2 7" id="KW-0436">Ligase</keyword>
<dbReference type="Pfam" id="PF01425">
    <property type="entry name" value="Amidase"/>
    <property type="match status" value="1"/>
</dbReference>
<keyword evidence="5 7" id="KW-0648">Protein biosynthesis</keyword>
<comment type="similarity">
    <text evidence="1 7">Belongs to the amidase family. GatA subfamily.</text>
</comment>
<dbReference type="Gene3D" id="3.90.1300.10">
    <property type="entry name" value="Amidase signature (AS) domain"/>
    <property type="match status" value="1"/>
</dbReference>
<keyword evidence="4 7" id="KW-0067">ATP-binding</keyword>
<feature type="active site" description="Acyl-ester intermediate" evidence="7">
    <location>
        <position position="162"/>
    </location>
</feature>
<keyword evidence="7" id="KW-0496">Mitochondrion</keyword>
<dbReference type="PANTHER" id="PTHR11895:SF7">
    <property type="entry name" value="GLUTAMYL-TRNA(GLN) AMIDOTRANSFERASE SUBUNIT A, MITOCHONDRIAL"/>
    <property type="match status" value="1"/>
</dbReference>
<dbReference type="InterPro" id="IPR023631">
    <property type="entry name" value="Amidase_dom"/>
</dbReference>
<name>A0ABR3GC72_9PEZI</name>
<feature type="domain" description="Amidase" evidence="8">
    <location>
        <begin position="17"/>
        <end position="478"/>
    </location>
</feature>
<dbReference type="NCBIfam" id="TIGR00132">
    <property type="entry name" value="gatA"/>
    <property type="match status" value="1"/>
</dbReference>
<comment type="subcellular location">
    <subcellularLocation>
        <location evidence="7">Mitochondrion</location>
    </subcellularLocation>
</comment>
<comment type="catalytic activity">
    <reaction evidence="6 7">
        <text>L-glutamyl-tRNA(Gln) + L-glutamine + ATP + H2O = L-glutaminyl-tRNA(Gln) + L-glutamate + ADP + phosphate + H(+)</text>
        <dbReference type="Rhea" id="RHEA:17521"/>
        <dbReference type="Rhea" id="RHEA-COMP:9681"/>
        <dbReference type="Rhea" id="RHEA-COMP:9684"/>
        <dbReference type="ChEBI" id="CHEBI:15377"/>
        <dbReference type="ChEBI" id="CHEBI:15378"/>
        <dbReference type="ChEBI" id="CHEBI:29985"/>
        <dbReference type="ChEBI" id="CHEBI:30616"/>
        <dbReference type="ChEBI" id="CHEBI:43474"/>
        <dbReference type="ChEBI" id="CHEBI:58359"/>
        <dbReference type="ChEBI" id="CHEBI:78520"/>
        <dbReference type="ChEBI" id="CHEBI:78521"/>
        <dbReference type="ChEBI" id="CHEBI:456216"/>
        <dbReference type="EC" id="6.3.5.7"/>
    </reaction>
</comment>
<keyword evidence="3 7" id="KW-0547">Nucleotide-binding</keyword>
<evidence type="ECO:0000256" key="3">
    <source>
        <dbReference type="ARBA" id="ARBA00022741"/>
    </source>
</evidence>
<evidence type="ECO:0000256" key="1">
    <source>
        <dbReference type="ARBA" id="ARBA00008069"/>
    </source>
</evidence>
<dbReference type="InterPro" id="IPR036928">
    <property type="entry name" value="AS_sf"/>
</dbReference>
<evidence type="ECO:0000313" key="9">
    <source>
        <dbReference type="EMBL" id="KAL0633564.1"/>
    </source>
</evidence>
<comment type="function">
    <text evidence="7">Allows the formation of correctly charged Gln-tRNA(Gln) through the transamidation of misacylated Glu-tRNA(Gln) in the mitochondria. The reaction takes place in the presence of glutamine and ATP through an activated gamma-phospho-Glu-tRNA(Gln).</text>
</comment>
<accession>A0ABR3GC72</accession>
<evidence type="ECO:0000256" key="6">
    <source>
        <dbReference type="ARBA" id="ARBA00047407"/>
    </source>
</evidence>
<dbReference type="PROSITE" id="PS00571">
    <property type="entry name" value="AMIDASES"/>
    <property type="match status" value="1"/>
</dbReference>
<dbReference type="HAMAP" id="MF_00120">
    <property type="entry name" value="GatA"/>
    <property type="match status" value="1"/>
</dbReference>
<dbReference type="SUPFAM" id="SSF75304">
    <property type="entry name" value="Amidase signature (AS) enzymes"/>
    <property type="match status" value="1"/>
</dbReference>
<dbReference type="PANTHER" id="PTHR11895">
    <property type="entry name" value="TRANSAMIDASE"/>
    <property type="match status" value="1"/>
</dbReference>
<dbReference type="InterPro" id="IPR020556">
    <property type="entry name" value="Amidase_CS"/>
</dbReference>
<dbReference type="Proteomes" id="UP001447188">
    <property type="component" value="Unassembled WGS sequence"/>
</dbReference>